<evidence type="ECO:0000313" key="3">
    <source>
        <dbReference type="EMBL" id="GFI40855.1"/>
    </source>
</evidence>
<organism evidence="3 4">
    <name type="scientific">Thomasclavelia cocleata</name>
    <dbReference type="NCBI Taxonomy" id="69824"/>
    <lineage>
        <taxon>Bacteria</taxon>
        <taxon>Bacillati</taxon>
        <taxon>Bacillota</taxon>
        <taxon>Erysipelotrichia</taxon>
        <taxon>Erysipelotrichales</taxon>
        <taxon>Coprobacillaceae</taxon>
        <taxon>Thomasclavelia</taxon>
    </lineage>
</organism>
<evidence type="ECO:0000256" key="2">
    <source>
        <dbReference type="SAM" id="SignalP"/>
    </source>
</evidence>
<dbReference type="Proteomes" id="UP000490821">
    <property type="component" value="Unassembled WGS sequence"/>
</dbReference>
<proteinExistence type="predicted"/>
<accession>A0A829ZA74</accession>
<feature type="region of interest" description="Disordered" evidence="1">
    <location>
        <begin position="30"/>
        <end position="56"/>
    </location>
</feature>
<feature type="chain" id="PRO_5039730513" description="Lipoprotein" evidence="2">
    <location>
        <begin position="24"/>
        <end position="185"/>
    </location>
</feature>
<gene>
    <name evidence="3" type="ORF">IMSAGC017_00894</name>
</gene>
<evidence type="ECO:0000313" key="4">
    <source>
        <dbReference type="Proteomes" id="UP000490821"/>
    </source>
</evidence>
<evidence type="ECO:0008006" key="5">
    <source>
        <dbReference type="Google" id="ProtNLM"/>
    </source>
</evidence>
<dbReference type="EMBL" id="BLMI01000099">
    <property type="protein sequence ID" value="GFI40855.1"/>
    <property type="molecule type" value="Genomic_DNA"/>
</dbReference>
<dbReference type="AlphaFoldDB" id="A0A829ZA74"/>
<reference evidence="3 4" key="1">
    <citation type="journal article" date="2020" name="Microbiome">
        <title>Single-cell genomics of uncultured bacteria reveals dietary fiber responders in the mouse gut microbiota.</title>
        <authorList>
            <person name="Chijiiwa R."/>
            <person name="Hosokawa M."/>
            <person name="Kogawa M."/>
            <person name="Nishikawa Y."/>
            <person name="Ide K."/>
            <person name="Sakanashi C."/>
            <person name="Takahashi K."/>
            <person name="Takeyama H."/>
        </authorList>
    </citation>
    <scope>NUCLEOTIDE SEQUENCE [LARGE SCALE GENOMIC DNA]</scope>
    <source>
        <strain evidence="3">IMSAGC_017</strain>
    </source>
</reference>
<keyword evidence="2" id="KW-0732">Signal</keyword>
<feature type="compositionally biased region" description="Low complexity" evidence="1">
    <location>
        <begin position="34"/>
        <end position="47"/>
    </location>
</feature>
<dbReference type="RefSeq" id="WP_172472282.1">
    <property type="nucleotide sequence ID" value="NZ_BLMI01000099.1"/>
</dbReference>
<comment type="caution">
    <text evidence="3">The sequence shown here is derived from an EMBL/GenBank/DDBJ whole genome shotgun (WGS) entry which is preliminary data.</text>
</comment>
<dbReference type="PROSITE" id="PS51257">
    <property type="entry name" value="PROKAR_LIPOPROTEIN"/>
    <property type="match status" value="1"/>
</dbReference>
<protein>
    <recommendedName>
        <fullName evidence="5">Lipoprotein</fullName>
    </recommendedName>
</protein>
<name>A0A829ZA74_9FIRM</name>
<evidence type="ECO:0000256" key="1">
    <source>
        <dbReference type="SAM" id="MobiDB-lite"/>
    </source>
</evidence>
<sequence length="185" mass="21104">MKQIIKYLFCLSLLFTLSFSLVGCTNGDNDKDNNMNNTANDNNANNDDNNDDIDDDFDDIDDKVKNQFNDDYVVNRDDVIDATNYIRNNLDNVKDKEVAKKLYEKGSYLEMAANRADVGEDDSIRSLGIQAKNYASRVYRAKDDEVDDIINDAKGDFDSFKSKFENGVDNAVDNFMSFFDNKKND</sequence>
<feature type="signal peptide" evidence="2">
    <location>
        <begin position="1"/>
        <end position="23"/>
    </location>
</feature>